<accession>A0A254PXH9</accession>
<feature type="domain" description="Aldehyde oxidase/xanthine dehydrogenase a/b hammerhead" evidence="1">
    <location>
        <begin position="232"/>
        <end position="311"/>
    </location>
</feature>
<dbReference type="AlphaFoldDB" id="A0A254PXH9"/>
<reference evidence="2 3" key="1">
    <citation type="submission" date="2017-05" db="EMBL/GenBank/DDBJ databases">
        <title>Polynucleobacter sp. MWH-K35W1 isolated from the permanently anoxic monimolimnion of a meromictic lake.</title>
        <authorList>
            <person name="Hahn M.W."/>
        </authorList>
    </citation>
    <scope>NUCLEOTIDE SEQUENCE [LARGE SCALE GENOMIC DNA]</scope>
    <source>
        <strain evidence="2 3">MWH-K35W1</strain>
    </source>
</reference>
<comment type="caution">
    <text evidence="2">The sequence shown here is derived from an EMBL/GenBank/DDBJ whole genome shotgun (WGS) entry which is preliminary data.</text>
</comment>
<dbReference type="InterPro" id="IPR008274">
    <property type="entry name" value="AldOxase/xan_DH_MoCoBD1"/>
</dbReference>
<evidence type="ECO:0000313" key="3">
    <source>
        <dbReference type="Proteomes" id="UP000198104"/>
    </source>
</evidence>
<evidence type="ECO:0000259" key="1">
    <source>
        <dbReference type="SMART" id="SM01008"/>
    </source>
</evidence>
<dbReference type="Gene3D" id="3.90.1170.50">
    <property type="entry name" value="Aldehyde oxidase/xanthine dehydrogenase, a/b hammerhead"/>
    <property type="match status" value="1"/>
</dbReference>
<dbReference type="PANTHER" id="PTHR47495:SF2">
    <property type="entry name" value="ALDEHYDE DEHYDROGENASE"/>
    <property type="match status" value="1"/>
</dbReference>
<dbReference type="InterPro" id="IPR000674">
    <property type="entry name" value="Ald_Oxase/Xan_DH_a/b"/>
</dbReference>
<dbReference type="InterPro" id="IPR012368">
    <property type="entry name" value="OxRdtase_Mopterin-bd_su_IorB"/>
</dbReference>
<organism evidence="2 3">
    <name type="scientific">Polynucleobacter aenigmaticus</name>
    <dbReference type="NCBI Taxonomy" id="1743164"/>
    <lineage>
        <taxon>Bacteria</taxon>
        <taxon>Pseudomonadati</taxon>
        <taxon>Pseudomonadota</taxon>
        <taxon>Betaproteobacteria</taxon>
        <taxon>Burkholderiales</taxon>
        <taxon>Burkholderiaceae</taxon>
        <taxon>Polynucleobacter</taxon>
    </lineage>
</organism>
<dbReference type="InterPro" id="IPR052516">
    <property type="entry name" value="N-heterocyclic_Hydroxylase"/>
</dbReference>
<dbReference type="SUPFAM" id="SSF56003">
    <property type="entry name" value="Molybdenum cofactor-binding domain"/>
    <property type="match status" value="2"/>
</dbReference>
<protein>
    <submittedName>
        <fullName evidence="2">Aldehyde dehydrogenase</fullName>
    </submittedName>
</protein>
<dbReference type="Proteomes" id="UP000198104">
    <property type="component" value="Unassembled WGS sequence"/>
</dbReference>
<evidence type="ECO:0000313" key="2">
    <source>
        <dbReference type="EMBL" id="OWS71290.1"/>
    </source>
</evidence>
<dbReference type="InterPro" id="IPR037165">
    <property type="entry name" value="AldOxase/xan_DH_Mopterin-bd_sf"/>
</dbReference>
<gene>
    <name evidence="2" type="ORF">CBI30_07540</name>
</gene>
<sequence length="751" mass="80333">MTKKIKTATNTATNTAATSTSRRHFIVGSSAIATGLAIGFDFSFISVANAAMGTGTTAMTPLATPEIGVWVVVKPNDDVVVRIVRSEMGQGTITGLAQMVAEELQCDWKKVSYEYPSPGESLKRKQAWGSYSTGGSRGIRTSEQYVRKGGAAARMMLIQAAANQWNVPVSECVAKDSVITHTPSGRKTTFGKVSVAASQLETPKEIPLKDPKEWTLIGKSVNRIDGTADKVTGKQVYAIDLKIPGMLVATIKESPVFGGKVKSFDASKASSMKGVKKVVQVGDSAVAVVADTFWQAKTSLDAVNIIWDNGANGDVSSASIKKMLEEGLTANETFVGNSNGDVKEAIAKASKTIEATYFYPFLNHATLEPQTATAKWTADSCEAWVPTQDGEASLAAVIAASGLPAEKCNVYKVNLGGGFGRRGAFQDYTTQAVNIAKQMPGTPIKLIWTREEDMTQGRYHPVMMCKMTAAIDDKKNITGLNMRLSGQSILAAVRPAVVAANKGKDPVVFQGLDAAGEHGITYSFPNLMIDHAMRNTHVPPGFWRGVNVNQNAIFIETFMDEMAEAAGVDAVEFRRKHMEKYPRAIAVLNAVADGIGWTKPAKPGVFRGVAQMRSFGSYVAAACELSVTNGNEVKIHRIVAATDPGYVVNPDQVARQVSGSFVYGLSALFEEEITIEKGAVVQKNFDTFNSIRLSQMPKVETIIIQGGGKDWGGVGEPTIAVAAPAVLNAIYRATGKRLRTVPLKNSGIKLV</sequence>
<dbReference type="EMBL" id="NGUO01000011">
    <property type="protein sequence ID" value="OWS71290.1"/>
    <property type="molecule type" value="Genomic_DNA"/>
</dbReference>
<dbReference type="PANTHER" id="PTHR47495">
    <property type="entry name" value="ALDEHYDE DEHYDROGENASE"/>
    <property type="match status" value="1"/>
</dbReference>
<dbReference type="OrthoDB" id="9767994at2"/>
<dbReference type="Pfam" id="PF02738">
    <property type="entry name" value="MoCoBD_1"/>
    <property type="match status" value="1"/>
</dbReference>
<dbReference type="SMART" id="SM01008">
    <property type="entry name" value="Ald_Xan_dh_C"/>
    <property type="match status" value="1"/>
</dbReference>
<dbReference type="InterPro" id="IPR046867">
    <property type="entry name" value="AldOxase/xan_DH_MoCoBD2"/>
</dbReference>
<dbReference type="Gene3D" id="3.30.365.10">
    <property type="entry name" value="Aldehyde oxidase/xanthine dehydrogenase, molybdopterin binding domain"/>
    <property type="match status" value="4"/>
</dbReference>
<dbReference type="InterPro" id="IPR006311">
    <property type="entry name" value="TAT_signal"/>
</dbReference>
<proteinExistence type="predicted"/>
<dbReference type="PROSITE" id="PS51318">
    <property type="entry name" value="TAT"/>
    <property type="match status" value="1"/>
</dbReference>
<keyword evidence="3" id="KW-1185">Reference proteome</keyword>
<name>A0A254PXH9_9BURK</name>
<dbReference type="Pfam" id="PF20256">
    <property type="entry name" value="MoCoBD_2"/>
    <property type="match status" value="2"/>
</dbReference>
<dbReference type="GO" id="GO:0016491">
    <property type="term" value="F:oxidoreductase activity"/>
    <property type="evidence" value="ECO:0007669"/>
    <property type="project" value="InterPro"/>
</dbReference>
<dbReference type="PIRSF" id="PIRSF036389">
    <property type="entry name" value="IOR_B"/>
    <property type="match status" value="1"/>
</dbReference>
<dbReference type="RefSeq" id="WP_088527702.1">
    <property type="nucleotide sequence ID" value="NZ_NGUO01000011.1"/>
</dbReference>